<comment type="caution">
    <text evidence="1">The sequence shown here is derived from an EMBL/GenBank/DDBJ whole genome shotgun (WGS) entry which is preliminary data.</text>
</comment>
<accession>A0ACA9Y6M2</accession>
<sequence>MSDLDDDLLALAGVTDSEDESPKRKFEDVEPEVNELVNPYPLEGKYKNEQDREHLLDMDEVEREQILFDRSQEMERYNEKKFLQDRLKQQQADQAETKATRSSKRAKTVGGNNKKTSQLSELRKQREKKNRQSYSDDEDDEEEFDEEEDQLDEDDLDVLSDEYESKSHWKEATTTRKPRSYVRAEFKDIGKVFIGRSFMLKYCFYPKFEESIVGCYGRVNLGPNPRTRTPSYRMVKIIGVEHRPDKKYKVPNSQSDLYILVSQNKKQTKHFPMSVFSDSSIQMEEFNKYLNELNKNHEDIEYTEEINEVYEEISTNLTEKSLNDKEINQMIENKQKLSKNSNGFDAVFQKAQILDKLKIAKQQNRFEEVKKLSEELNKLETSLIETNNKQNVANNLSSMTKVNERNRKLNLENIKKAELKSHNLKRLNTGNDDGNPFLRLKTVTRVFYQDIINLENEKASKDAKINYEKLIKEKELNEKKIAESSYRVLGVMDELINEIDVDFEDIVV</sequence>
<protein>
    <submittedName>
        <fullName evidence="1">RNA polymerase-associated protein Rtf1p</fullName>
    </submittedName>
</protein>
<reference evidence="1" key="1">
    <citation type="submission" date="2022-06" db="EMBL/GenBank/DDBJ databases">
        <authorList>
            <person name="Legras J.-L."/>
            <person name="Devillers H."/>
            <person name="Grondin C."/>
        </authorList>
    </citation>
    <scope>NUCLEOTIDE SEQUENCE</scope>
    <source>
        <strain evidence="1">CLIB 1444</strain>
    </source>
</reference>
<evidence type="ECO:0000313" key="1">
    <source>
        <dbReference type="EMBL" id="CAH6720395.1"/>
    </source>
</evidence>
<proteinExistence type="predicted"/>
<dbReference type="Proteomes" id="UP001152531">
    <property type="component" value="Unassembled WGS sequence"/>
</dbReference>
<organism evidence="1 2">
    <name type="scientific">[Candida] jaroonii</name>
    <dbReference type="NCBI Taxonomy" id="467808"/>
    <lineage>
        <taxon>Eukaryota</taxon>
        <taxon>Fungi</taxon>
        <taxon>Dikarya</taxon>
        <taxon>Ascomycota</taxon>
        <taxon>Saccharomycotina</taxon>
        <taxon>Pichiomycetes</taxon>
        <taxon>Debaryomycetaceae</taxon>
        <taxon>Yamadazyma</taxon>
    </lineage>
</organism>
<dbReference type="EMBL" id="CALSDN010000003">
    <property type="protein sequence ID" value="CAH6720395.1"/>
    <property type="molecule type" value="Genomic_DNA"/>
</dbReference>
<keyword evidence="2" id="KW-1185">Reference proteome</keyword>
<name>A0ACA9Y6M2_9ASCO</name>
<evidence type="ECO:0000313" key="2">
    <source>
        <dbReference type="Proteomes" id="UP001152531"/>
    </source>
</evidence>
<gene>
    <name evidence="1" type="ORF">CLIB1444_03S10946</name>
</gene>